<dbReference type="Pfam" id="PF00089">
    <property type="entry name" value="Trypsin"/>
    <property type="match status" value="1"/>
</dbReference>
<dbReference type="PANTHER" id="PTHR30023">
    <property type="entry name" value="D-ALANYL-D-ALANINE CARBOXYPEPTIDASE"/>
    <property type="match status" value="1"/>
</dbReference>
<protein>
    <submittedName>
        <fullName evidence="7">Serine hydrolase</fullName>
    </submittedName>
</protein>
<gene>
    <name evidence="7" type="ORF">R7226_17760</name>
</gene>
<evidence type="ECO:0000313" key="7">
    <source>
        <dbReference type="EMBL" id="MDW5596199.1"/>
    </source>
</evidence>
<dbReference type="RefSeq" id="WP_318598580.1">
    <property type="nucleotide sequence ID" value="NZ_JAWSTH010000049.1"/>
</dbReference>
<dbReference type="InterPro" id="IPR001466">
    <property type="entry name" value="Beta-lactam-related"/>
</dbReference>
<dbReference type="Pfam" id="PF00144">
    <property type="entry name" value="Beta-lactamase"/>
    <property type="match status" value="1"/>
</dbReference>
<dbReference type="Gene3D" id="2.40.10.10">
    <property type="entry name" value="Trypsin-like serine proteases"/>
    <property type="match status" value="1"/>
</dbReference>
<dbReference type="Proteomes" id="UP001284601">
    <property type="component" value="Unassembled WGS sequence"/>
</dbReference>
<comment type="similarity">
    <text evidence="1">Belongs to the peptidase S13 family.</text>
</comment>
<dbReference type="PROSITE" id="PS00135">
    <property type="entry name" value="TRYPSIN_SER"/>
    <property type="match status" value="1"/>
</dbReference>
<feature type="domain" description="Peptidase S1" evidence="6">
    <location>
        <begin position="832"/>
        <end position="1073"/>
    </location>
</feature>
<dbReference type="EMBL" id="JAWSTH010000049">
    <property type="protein sequence ID" value="MDW5596199.1"/>
    <property type="molecule type" value="Genomic_DNA"/>
</dbReference>
<dbReference type="Gene3D" id="3.40.710.10">
    <property type="entry name" value="DD-peptidase/beta-lactamase superfamily"/>
    <property type="match status" value="3"/>
</dbReference>
<dbReference type="SUPFAM" id="SSF50494">
    <property type="entry name" value="Trypsin-like serine proteases"/>
    <property type="match status" value="1"/>
</dbReference>
<proteinExistence type="inferred from homology"/>
<keyword evidence="3" id="KW-0645">Protease</keyword>
<feature type="region of interest" description="Disordered" evidence="4">
    <location>
        <begin position="1116"/>
        <end position="1156"/>
    </location>
</feature>
<keyword evidence="8" id="KW-1185">Reference proteome</keyword>
<dbReference type="PRINTS" id="PR00922">
    <property type="entry name" value="DADACBPTASE3"/>
</dbReference>
<dbReference type="InterPro" id="IPR009003">
    <property type="entry name" value="Peptidase_S1_PA"/>
</dbReference>
<name>A0ABU4HSN1_9ACTN</name>
<evidence type="ECO:0000256" key="1">
    <source>
        <dbReference type="ARBA" id="ARBA00006096"/>
    </source>
</evidence>
<dbReference type="PROSITE" id="PS50240">
    <property type="entry name" value="TRYPSIN_DOM"/>
    <property type="match status" value="1"/>
</dbReference>
<evidence type="ECO:0000256" key="2">
    <source>
        <dbReference type="ARBA" id="ARBA00022801"/>
    </source>
</evidence>
<keyword evidence="2 3" id="KW-0378">Hydrolase</keyword>
<evidence type="ECO:0000256" key="3">
    <source>
        <dbReference type="RuleBase" id="RU363034"/>
    </source>
</evidence>
<dbReference type="SMART" id="SM00020">
    <property type="entry name" value="Tryp_SPc"/>
    <property type="match status" value="1"/>
</dbReference>
<sequence>MNHVTRGAAGPRGARLLAAAAAAVGATVLAAPATAAAAPNPEEQLRSTLTALMAKGPSAAGAYVVDLSDGRVVFDDRSDRPRLSASVTKLYTTSTALIELGEDTRLTTHVLGVGRRSGATWSGDLYLRGSGDFTFGTAAFARKAYGSDASVERLAAQLRRSGLRRVTGRVLGDASLYRDNGGTEFPLVLCADPLFGRGCPYGVAGVFERPIPNGPRTPIGFNRGLRDATSAAPQRRPATFAASGLTRALRDAGIRVDGSAGAARTPSRARTLATTRSPTVARLAALINKPSDNYAADATLRLLGARVAGNGSRAGGARVVSRTIADTFGLAPSIRSGSGETLDDRTSPQQLVGLLTKMRERPEGRAFTRSLSLAGRDGTLRRFAGTVAEGRCQLKDGTRVDAKQANSTLNITGYCTSESGKQFAFAVMMNGMRMEFVPPDRIESPAYALQDGIVKALAGYEGGAQAAATAASKRDAALTRSIRRALGTTAAPGAIVGVWQQGRAPYVRSFGVRNAATRRPMRSDLYMRIGSVTKTFTVTALLQLVDQGKVALDDPISKYVPGVISGDTITLRQLAAMRSGLVNYSVVPSFDRLLTDEPYLPWAPRRLLSYAIGEPLLFAPGTGFNYSNTNTILLGLVVEQVSGERIGAYIRRHITAPLGMRQTSFPAGTGFPSPHAQGYADTTPDGRVANATSWDPTWTWSAGQMVSTLRDLRIWAPRLVSGRGLLSPRTQRLRLASVAGDAPIVYGLGMFNVNGWLGHNGSLPGYQTLSLYRPRTKTTIVALINADIARRGVAPSEALGEAITRVISPRNVYRLSASPTGDDDDLEAAAAVVGGTPASRAQFPAFSVVGTGCGGALIAPDRVLTAAHCTTALEESDEVLVGPKNERRTIRRRAILPLHVRELAKMEREFPPPAGDLMILELNRPVLDVPVATIATAADGLTRAGTAATTIGRGATRSDGSGAGVFRSALVDLVAPGSCPDQLPTALERRWSLCTRGRPVAGPRGKRVKTSACVGDSGGPLLAGPAESARIVGVVSWGPSCGEDGDPEIYANAVEGRDFALATRPAWAPAVIGRARITGTAAVGHTVRCDVRWLVKPTRKLDYGFTIDGYQKQEGSRPTFRLTSDHRGKQVSCTAGGETIGGRGGAPGLAPPRVVR</sequence>
<dbReference type="InterPro" id="IPR033116">
    <property type="entry name" value="TRYPSIN_SER"/>
</dbReference>
<feature type="compositionally biased region" description="Gly residues" evidence="4">
    <location>
        <begin position="1138"/>
        <end position="1147"/>
    </location>
</feature>
<keyword evidence="5" id="KW-0732">Signal</keyword>
<evidence type="ECO:0000259" key="6">
    <source>
        <dbReference type="PROSITE" id="PS50240"/>
    </source>
</evidence>
<dbReference type="InterPro" id="IPR043504">
    <property type="entry name" value="Peptidase_S1_PA_chymotrypsin"/>
</dbReference>
<evidence type="ECO:0000256" key="5">
    <source>
        <dbReference type="SAM" id="SignalP"/>
    </source>
</evidence>
<feature type="signal peptide" evidence="5">
    <location>
        <begin position="1"/>
        <end position="37"/>
    </location>
</feature>
<evidence type="ECO:0000256" key="4">
    <source>
        <dbReference type="SAM" id="MobiDB-lite"/>
    </source>
</evidence>
<dbReference type="PANTHER" id="PTHR30023:SF0">
    <property type="entry name" value="PENICILLIN-SENSITIVE CARBOXYPEPTIDASE A"/>
    <property type="match status" value="1"/>
</dbReference>
<dbReference type="InterPro" id="IPR018114">
    <property type="entry name" value="TRYPSIN_HIS"/>
</dbReference>
<evidence type="ECO:0000313" key="8">
    <source>
        <dbReference type="Proteomes" id="UP001284601"/>
    </source>
</evidence>
<accession>A0ABU4HSN1</accession>
<organism evidence="7 8">
    <name type="scientific">Conexibacter stalactiti</name>
    <dbReference type="NCBI Taxonomy" id="1940611"/>
    <lineage>
        <taxon>Bacteria</taxon>
        <taxon>Bacillati</taxon>
        <taxon>Actinomycetota</taxon>
        <taxon>Thermoleophilia</taxon>
        <taxon>Solirubrobacterales</taxon>
        <taxon>Conexibacteraceae</taxon>
        <taxon>Conexibacter</taxon>
    </lineage>
</organism>
<feature type="chain" id="PRO_5046236411" evidence="5">
    <location>
        <begin position="38"/>
        <end position="1156"/>
    </location>
</feature>
<dbReference type="Pfam" id="PF02113">
    <property type="entry name" value="Peptidase_S13"/>
    <property type="match status" value="2"/>
</dbReference>
<dbReference type="GO" id="GO:0016787">
    <property type="term" value="F:hydrolase activity"/>
    <property type="evidence" value="ECO:0007669"/>
    <property type="project" value="UniProtKB-KW"/>
</dbReference>
<dbReference type="InterPro" id="IPR012338">
    <property type="entry name" value="Beta-lactam/transpept-like"/>
</dbReference>
<dbReference type="InterPro" id="IPR000667">
    <property type="entry name" value="Peptidase_S13"/>
</dbReference>
<reference evidence="8" key="1">
    <citation type="submission" date="2023-07" db="EMBL/GenBank/DDBJ databases">
        <title>Conexibacter stalactiti sp. nov., isolated from stalactites in a lava cave and emended description of the genus Conexibacter.</title>
        <authorList>
            <person name="Lee S.D."/>
        </authorList>
    </citation>
    <scope>NUCLEOTIDE SEQUENCE [LARGE SCALE GENOMIC DNA]</scope>
    <source>
        <strain evidence="8">KCTC 39840</strain>
    </source>
</reference>
<dbReference type="PROSITE" id="PS00134">
    <property type="entry name" value="TRYPSIN_HIS"/>
    <property type="match status" value="1"/>
</dbReference>
<dbReference type="Gene3D" id="3.50.80.20">
    <property type="entry name" value="D-Ala-D-Ala carboxypeptidase C, peptidase S13"/>
    <property type="match status" value="1"/>
</dbReference>
<keyword evidence="3" id="KW-0720">Serine protease</keyword>
<dbReference type="InterPro" id="IPR001254">
    <property type="entry name" value="Trypsin_dom"/>
</dbReference>
<dbReference type="SUPFAM" id="SSF56601">
    <property type="entry name" value="beta-lactamase/transpeptidase-like"/>
    <property type="match status" value="2"/>
</dbReference>
<comment type="caution">
    <text evidence="7">The sequence shown here is derived from an EMBL/GenBank/DDBJ whole genome shotgun (WGS) entry which is preliminary data.</text>
</comment>